<keyword evidence="3 6" id="KW-0732">Signal</keyword>
<feature type="domain" description="SusD-like N-terminal" evidence="8">
    <location>
        <begin position="106"/>
        <end position="227"/>
    </location>
</feature>
<evidence type="ECO:0000256" key="2">
    <source>
        <dbReference type="ARBA" id="ARBA00006275"/>
    </source>
</evidence>
<dbReference type="Proteomes" id="UP000249016">
    <property type="component" value="Unassembled WGS sequence"/>
</dbReference>
<dbReference type="InterPro" id="IPR011990">
    <property type="entry name" value="TPR-like_helical_dom_sf"/>
</dbReference>
<dbReference type="InterPro" id="IPR033985">
    <property type="entry name" value="SusD-like_N"/>
</dbReference>
<keyword evidence="5" id="KW-0998">Cell outer membrane</keyword>
<dbReference type="Pfam" id="PF07980">
    <property type="entry name" value="SusD_RagB"/>
    <property type="match status" value="1"/>
</dbReference>
<dbReference type="GO" id="GO:0009279">
    <property type="term" value="C:cell outer membrane"/>
    <property type="evidence" value="ECO:0007669"/>
    <property type="project" value="UniProtKB-SubCell"/>
</dbReference>
<evidence type="ECO:0000256" key="1">
    <source>
        <dbReference type="ARBA" id="ARBA00004442"/>
    </source>
</evidence>
<evidence type="ECO:0000259" key="7">
    <source>
        <dbReference type="Pfam" id="PF07980"/>
    </source>
</evidence>
<dbReference type="RefSeq" id="WP_111346840.1">
    <property type="nucleotide sequence ID" value="NZ_QLII01000001.1"/>
</dbReference>
<sequence>MNRYFSKSILVALVLVVCSSACQKLDEDVYSSVITTNFYKSAQDAEAALTAAYGSINDLFDQAPFVFGSDFAGDQLWVKPVVGRNVFALYSYDTDYSGPKSFGRTAESPYGLWQFCYKGIENANWVIEKVPSITMETNRRNAIVGEALFLRALYHFTLTKNFGDVVIRLSPSKSETDALVAKSAKADVYKQIYKDLDEAITKLPSYSASTIKGRSSKEVAIGLYAKAALYAEDWATAKTKSLEVINSGKYSLMADVLDVFNVDKEDLARQENMFAFEGDNSTKARGTTLMGFCGPANSASRDYGNMTFGSIFAFQAFFDSFNPIDKRRQLMDTTYISVAGKVVPQKDITPYTVKGVLIKKYMDKNSVGAKGRNNVPILRLADLYLIAAEAEARLNGPSATAYQYINAIRNRAGLANLKTGLSKDDFINAVLQERSWELFAEGDRWYDLTRTNTFLTVIPKAVNEVYPVRTPLAKHRYYPIPLDEIRANPKLEQNPDWK</sequence>
<evidence type="ECO:0000256" key="3">
    <source>
        <dbReference type="ARBA" id="ARBA00022729"/>
    </source>
</evidence>
<evidence type="ECO:0000313" key="10">
    <source>
        <dbReference type="Proteomes" id="UP000249016"/>
    </source>
</evidence>
<evidence type="ECO:0000256" key="6">
    <source>
        <dbReference type="SAM" id="SignalP"/>
    </source>
</evidence>
<accession>A0A327NW18</accession>
<proteinExistence type="inferred from homology"/>
<name>A0A327NW18_9BACT</name>
<dbReference type="EMBL" id="QLII01000001">
    <property type="protein sequence ID" value="RAI78619.1"/>
    <property type="molecule type" value="Genomic_DNA"/>
</dbReference>
<keyword evidence="4" id="KW-0472">Membrane</keyword>
<evidence type="ECO:0000256" key="4">
    <source>
        <dbReference type="ARBA" id="ARBA00023136"/>
    </source>
</evidence>
<evidence type="ECO:0000313" key="9">
    <source>
        <dbReference type="EMBL" id="RAI78619.1"/>
    </source>
</evidence>
<organism evidence="9 10">
    <name type="scientific">Spirosoma telluris</name>
    <dbReference type="NCBI Taxonomy" id="2183553"/>
    <lineage>
        <taxon>Bacteria</taxon>
        <taxon>Pseudomonadati</taxon>
        <taxon>Bacteroidota</taxon>
        <taxon>Cytophagia</taxon>
        <taxon>Cytophagales</taxon>
        <taxon>Cytophagaceae</taxon>
        <taxon>Spirosoma</taxon>
    </lineage>
</organism>
<gene>
    <name evidence="9" type="ORF">HMF3257_26375</name>
</gene>
<dbReference type="AlphaFoldDB" id="A0A327NW18"/>
<comment type="caution">
    <text evidence="9">The sequence shown here is derived from an EMBL/GenBank/DDBJ whole genome shotgun (WGS) entry which is preliminary data.</text>
</comment>
<evidence type="ECO:0000256" key="5">
    <source>
        <dbReference type="ARBA" id="ARBA00023237"/>
    </source>
</evidence>
<feature type="domain" description="RagB/SusD" evidence="7">
    <location>
        <begin position="342"/>
        <end position="497"/>
    </location>
</feature>
<reference evidence="9 10" key="1">
    <citation type="submission" date="2018-06" db="EMBL/GenBank/DDBJ databases">
        <title>Spirosoma sp. HMF3257 Genome sequencing and assembly.</title>
        <authorList>
            <person name="Kang H."/>
            <person name="Cha I."/>
            <person name="Kim H."/>
            <person name="Kang J."/>
            <person name="Joh K."/>
        </authorList>
    </citation>
    <scope>NUCLEOTIDE SEQUENCE [LARGE SCALE GENOMIC DNA]</scope>
    <source>
        <strain evidence="9 10">HMF3257</strain>
    </source>
</reference>
<dbReference type="InterPro" id="IPR012944">
    <property type="entry name" value="SusD_RagB_dom"/>
</dbReference>
<dbReference type="OrthoDB" id="636214at2"/>
<dbReference type="CDD" id="cd08977">
    <property type="entry name" value="SusD"/>
    <property type="match status" value="1"/>
</dbReference>
<dbReference type="Gene3D" id="1.25.40.390">
    <property type="match status" value="1"/>
</dbReference>
<dbReference type="Pfam" id="PF14322">
    <property type="entry name" value="SusD-like_3"/>
    <property type="match status" value="1"/>
</dbReference>
<protein>
    <submittedName>
        <fullName evidence="9">RagB/SusD family nutrient uptake outer membrane protein</fullName>
    </submittedName>
</protein>
<evidence type="ECO:0000259" key="8">
    <source>
        <dbReference type="Pfam" id="PF14322"/>
    </source>
</evidence>
<feature type="chain" id="PRO_5016289945" evidence="6">
    <location>
        <begin position="24"/>
        <end position="498"/>
    </location>
</feature>
<comment type="similarity">
    <text evidence="2">Belongs to the SusD family.</text>
</comment>
<comment type="subcellular location">
    <subcellularLocation>
        <location evidence="1">Cell outer membrane</location>
    </subcellularLocation>
</comment>
<dbReference type="SUPFAM" id="SSF48452">
    <property type="entry name" value="TPR-like"/>
    <property type="match status" value="1"/>
</dbReference>
<feature type="signal peptide" evidence="6">
    <location>
        <begin position="1"/>
        <end position="23"/>
    </location>
</feature>
<keyword evidence="10" id="KW-1185">Reference proteome</keyword>